<organism evidence="4 5">
    <name type="scientific">Artemisia annua</name>
    <name type="common">Sweet wormwood</name>
    <dbReference type="NCBI Taxonomy" id="35608"/>
    <lineage>
        <taxon>Eukaryota</taxon>
        <taxon>Viridiplantae</taxon>
        <taxon>Streptophyta</taxon>
        <taxon>Embryophyta</taxon>
        <taxon>Tracheophyta</taxon>
        <taxon>Spermatophyta</taxon>
        <taxon>Magnoliopsida</taxon>
        <taxon>eudicotyledons</taxon>
        <taxon>Gunneridae</taxon>
        <taxon>Pentapetalae</taxon>
        <taxon>asterids</taxon>
        <taxon>campanulids</taxon>
        <taxon>Asterales</taxon>
        <taxon>Asteraceae</taxon>
        <taxon>Asteroideae</taxon>
        <taxon>Anthemideae</taxon>
        <taxon>Artemisiinae</taxon>
        <taxon>Artemisia</taxon>
    </lineage>
</organism>
<evidence type="ECO:0000313" key="5">
    <source>
        <dbReference type="Proteomes" id="UP000245207"/>
    </source>
</evidence>
<sequence length="106" mass="11433">MVLFPVVNVAGRVLEEGSVVRASDLDIASVLGMSFPSHRYTRTLAHRLVVSEAAKGHLINFFFSQHATSKVANVTDVGLKSRAIKKGVVIGEGFMGSGDILRIYAF</sequence>
<accession>A0A2U1NQZ5</accession>
<keyword evidence="3" id="KW-0511">Multifunctional enzyme</keyword>
<evidence type="ECO:0000313" key="4">
    <source>
        <dbReference type="EMBL" id="PWA75929.1"/>
    </source>
</evidence>
<evidence type="ECO:0000256" key="2">
    <source>
        <dbReference type="ARBA" id="ARBA00023239"/>
    </source>
</evidence>
<dbReference type="GO" id="GO:0005777">
    <property type="term" value="C:peroxisome"/>
    <property type="evidence" value="ECO:0007669"/>
    <property type="project" value="TreeGrafter"/>
</dbReference>
<name>A0A2U1NQZ5_ARTAN</name>
<dbReference type="InterPro" id="IPR013328">
    <property type="entry name" value="6PGD_dom2"/>
</dbReference>
<keyword evidence="2" id="KW-0456">Lyase</keyword>
<dbReference type="STRING" id="35608.A0A2U1NQZ5"/>
<keyword evidence="1" id="KW-0413">Isomerase</keyword>
<comment type="caution">
    <text evidence="4">The sequence shown here is derived from an EMBL/GenBank/DDBJ whole genome shotgun (WGS) entry which is preliminary data.</text>
</comment>
<dbReference type="Gene3D" id="1.10.1040.10">
    <property type="entry name" value="N-(1-d-carboxylethyl)-l-norvaline Dehydrogenase, domain 2"/>
    <property type="match status" value="1"/>
</dbReference>
<keyword evidence="5" id="KW-1185">Reference proteome</keyword>
<dbReference type="OrthoDB" id="2018133at2759"/>
<gene>
    <name evidence="4" type="ORF">CTI12_AA210290</name>
</gene>
<evidence type="ECO:0000256" key="3">
    <source>
        <dbReference type="ARBA" id="ARBA00023268"/>
    </source>
</evidence>
<dbReference type="GO" id="GO:0016853">
    <property type="term" value="F:isomerase activity"/>
    <property type="evidence" value="ECO:0007669"/>
    <property type="project" value="UniProtKB-KW"/>
</dbReference>
<dbReference type="GO" id="GO:0016829">
    <property type="term" value="F:lyase activity"/>
    <property type="evidence" value="ECO:0007669"/>
    <property type="project" value="UniProtKB-KW"/>
</dbReference>
<dbReference type="GO" id="GO:0006635">
    <property type="term" value="P:fatty acid beta-oxidation"/>
    <property type="evidence" value="ECO:0007669"/>
    <property type="project" value="TreeGrafter"/>
</dbReference>
<reference evidence="4 5" key="1">
    <citation type="journal article" date="2018" name="Mol. Plant">
        <title>The genome of Artemisia annua provides insight into the evolution of Asteraceae family and artemisinin biosynthesis.</title>
        <authorList>
            <person name="Shen Q."/>
            <person name="Zhang L."/>
            <person name="Liao Z."/>
            <person name="Wang S."/>
            <person name="Yan T."/>
            <person name="Shi P."/>
            <person name="Liu M."/>
            <person name="Fu X."/>
            <person name="Pan Q."/>
            <person name="Wang Y."/>
            <person name="Lv Z."/>
            <person name="Lu X."/>
            <person name="Zhang F."/>
            <person name="Jiang W."/>
            <person name="Ma Y."/>
            <person name="Chen M."/>
            <person name="Hao X."/>
            <person name="Li L."/>
            <person name="Tang Y."/>
            <person name="Lv G."/>
            <person name="Zhou Y."/>
            <person name="Sun X."/>
            <person name="Brodelius P.E."/>
            <person name="Rose J.K.C."/>
            <person name="Tang K."/>
        </authorList>
    </citation>
    <scope>NUCLEOTIDE SEQUENCE [LARGE SCALE GENOMIC DNA]</scope>
    <source>
        <strain evidence="5">cv. Huhao1</strain>
        <tissue evidence="4">Leaf</tissue>
    </source>
</reference>
<dbReference type="PANTHER" id="PTHR23309:SF49">
    <property type="entry name" value="PEROXISOMAL BIFUNCTIONAL ENZYME"/>
    <property type="match status" value="1"/>
</dbReference>
<dbReference type="GO" id="GO:0003857">
    <property type="term" value="F:(3S)-3-hydroxyacyl-CoA dehydrogenase (NAD+) activity"/>
    <property type="evidence" value="ECO:0007669"/>
    <property type="project" value="TreeGrafter"/>
</dbReference>
<dbReference type="Proteomes" id="UP000245207">
    <property type="component" value="Unassembled WGS sequence"/>
</dbReference>
<protein>
    <submittedName>
        <fullName evidence="4">AIM1 protein</fullName>
    </submittedName>
</protein>
<evidence type="ECO:0000256" key="1">
    <source>
        <dbReference type="ARBA" id="ARBA00023235"/>
    </source>
</evidence>
<proteinExistence type="predicted"/>
<dbReference type="PANTHER" id="PTHR23309">
    <property type="entry name" value="3-HYDROXYACYL-COA DEHYROGENASE"/>
    <property type="match status" value="1"/>
</dbReference>
<dbReference type="AlphaFoldDB" id="A0A2U1NQZ5"/>
<dbReference type="EMBL" id="PKPP01002334">
    <property type="protein sequence ID" value="PWA75929.1"/>
    <property type="molecule type" value="Genomic_DNA"/>
</dbReference>